<dbReference type="Proteomes" id="UP000035199">
    <property type="component" value="Chromosome"/>
</dbReference>
<sequence>MYEEGSSHKWSGNPNESLIREAAQLAPGTALDIGAGEGADARWLKQQGFSVTAVEPSPIAAARIGENITVINDSFEAAELDNFDLVTAFYTPLLDDAATREKLLGCIAPNGTLIMVHHVDVSGMSNHLGKPESAFLLPARLHDWVAANPQFRVDTFGRFPRTVSHGAGAGHSEDVVLKITKIA</sequence>
<keyword evidence="1" id="KW-0489">Methyltransferase</keyword>
<accession>A0A0G3GX60</accession>
<keyword evidence="2" id="KW-1185">Reference proteome</keyword>
<dbReference type="Pfam" id="PF13489">
    <property type="entry name" value="Methyltransf_23"/>
    <property type="match status" value="1"/>
</dbReference>
<dbReference type="STRING" id="571915.CMUST_07085"/>
<organism evidence="1 2">
    <name type="scientific">Corynebacterium mustelae</name>
    <dbReference type="NCBI Taxonomy" id="571915"/>
    <lineage>
        <taxon>Bacteria</taxon>
        <taxon>Bacillati</taxon>
        <taxon>Actinomycetota</taxon>
        <taxon>Actinomycetes</taxon>
        <taxon>Mycobacteriales</taxon>
        <taxon>Corynebacteriaceae</taxon>
        <taxon>Corynebacterium</taxon>
    </lineage>
</organism>
<dbReference type="GO" id="GO:0008168">
    <property type="term" value="F:methyltransferase activity"/>
    <property type="evidence" value="ECO:0007669"/>
    <property type="project" value="UniProtKB-KW"/>
</dbReference>
<proteinExistence type="predicted"/>
<gene>
    <name evidence="1" type="ORF">CMUST_07085</name>
</gene>
<evidence type="ECO:0000313" key="1">
    <source>
        <dbReference type="EMBL" id="AKK05751.1"/>
    </source>
</evidence>
<protein>
    <submittedName>
        <fullName evidence="1">Methyltransferase domain</fullName>
    </submittedName>
</protein>
<evidence type="ECO:0000313" key="2">
    <source>
        <dbReference type="Proteomes" id="UP000035199"/>
    </source>
</evidence>
<dbReference type="GO" id="GO:0032259">
    <property type="term" value="P:methylation"/>
    <property type="evidence" value="ECO:0007669"/>
    <property type="project" value="UniProtKB-KW"/>
</dbReference>
<dbReference type="KEGG" id="cmv:CMUST_07085"/>
<dbReference type="Gene3D" id="3.40.50.150">
    <property type="entry name" value="Vaccinia Virus protein VP39"/>
    <property type="match status" value="1"/>
</dbReference>
<keyword evidence="1" id="KW-0808">Transferase</keyword>
<reference evidence="1 2" key="1">
    <citation type="journal article" date="2015" name="Genome Announc.">
        <title>Complete Genome Sequence of the Type Strain Corynebacterium mustelae DSM 45274, Isolated from Various Tissues of a Male Ferret with Lethal Sepsis.</title>
        <authorList>
            <person name="Ruckert C."/>
            <person name="Eimer J."/>
            <person name="Winkler A."/>
            <person name="Tauch A."/>
        </authorList>
    </citation>
    <scope>NUCLEOTIDE SEQUENCE [LARGE SCALE GENOMIC DNA]</scope>
    <source>
        <strain evidence="1 2">DSM 45274</strain>
    </source>
</reference>
<dbReference type="CDD" id="cd02440">
    <property type="entry name" value="AdoMet_MTases"/>
    <property type="match status" value="1"/>
</dbReference>
<dbReference type="SUPFAM" id="SSF53335">
    <property type="entry name" value="S-adenosyl-L-methionine-dependent methyltransferases"/>
    <property type="match status" value="1"/>
</dbReference>
<dbReference type="InterPro" id="IPR029063">
    <property type="entry name" value="SAM-dependent_MTases_sf"/>
</dbReference>
<reference evidence="2" key="2">
    <citation type="submission" date="2015-05" db="EMBL/GenBank/DDBJ databases">
        <title>Complete genome sequence of Corynebacterium mustelae DSM 45274, isolated from various tissues of a male ferret with lethal sepsis.</title>
        <authorList>
            <person name="Ruckert C."/>
            <person name="Albersmeier A."/>
            <person name="Winkler A."/>
            <person name="Tauch A."/>
        </authorList>
    </citation>
    <scope>NUCLEOTIDE SEQUENCE [LARGE SCALE GENOMIC DNA]</scope>
    <source>
        <strain evidence="2">DSM 45274</strain>
    </source>
</reference>
<dbReference type="EMBL" id="CP011542">
    <property type="protein sequence ID" value="AKK05751.1"/>
    <property type="molecule type" value="Genomic_DNA"/>
</dbReference>
<name>A0A0G3GX60_9CORY</name>
<dbReference type="AlphaFoldDB" id="A0A0G3GX60"/>
<dbReference type="PATRIC" id="fig|571915.4.peg.1513"/>